<accession>A0ACC1N056</accession>
<sequence>MPLEPIAIIGAGCRFSGDSNRPSKLWQLLQEPRNVASSIPSERFNLKSFYHPEGTHHGSTNVPESYFIDSSDIRHFDAQFFNSPNTEADPMDPQHRQLLEVVYESLEDAGITIEEKQGSDTAVFVGLMCNDYSAILTRDYDYIPKYAVTGLAASNASARVSYFFDWHGACMTIDTACSSSLIALHQAVQALRSGASSMAIAAGTNLLLDPLPFVSSSNLSMLSPTGRSRMWDSEADGYARGDGVAAVVLKTLSQALADGDTVDCIIRETGANQDGRTPGITMPSGIAQTALIRDTYTRAGLDPLNSLERCQYFEAHGTGTPAGDPQEASALDAAFFNGKKEQGDDILYVGSVKTVIGHTEGTAGIAGLLKAYLAIQNGTIPPNLLFNKLSPGVEPFYTNLNILTQARAWPVLPPGVPRRASVNSFGFGGSNAHAVLEGYDQELAKAPVKEGSSLSIMPFLFSAHSESALKARVKSFAAFLQENPSIDLDDLRYTLACKRSVMAFRAALVASSSQDLVSAIEQVLADETAPIGATSSNKERGGILGVFTGQGAQWPKMGATLIAAYPSARKTIDELDDCLASLEDKPTWTLLQQLSLEADSSRVGEAAISQPLCTAVQILLVNLLHDAGVSFKAVVGHSSGEIGAAYAAGLLSATDAMRIAYYRGHEHCIGTGVAVVRLRVLGRGAGCPAEANA</sequence>
<dbReference type="Proteomes" id="UP001143910">
    <property type="component" value="Unassembled WGS sequence"/>
</dbReference>
<dbReference type="EMBL" id="JANJQO010001230">
    <property type="protein sequence ID" value="KAJ2972006.1"/>
    <property type="molecule type" value="Genomic_DNA"/>
</dbReference>
<name>A0ACC1N056_9HYPO</name>
<gene>
    <name evidence="1" type="ORF">NQ176_g7405</name>
</gene>
<keyword evidence="2" id="KW-1185">Reference proteome</keyword>
<evidence type="ECO:0000313" key="2">
    <source>
        <dbReference type="Proteomes" id="UP001143910"/>
    </source>
</evidence>
<proteinExistence type="predicted"/>
<protein>
    <submittedName>
        <fullName evidence="1">Uncharacterized protein</fullName>
    </submittedName>
</protein>
<organism evidence="1 2">
    <name type="scientific">Zarea fungicola</name>
    <dbReference type="NCBI Taxonomy" id="93591"/>
    <lineage>
        <taxon>Eukaryota</taxon>
        <taxon>Fungi</taxon>
        <taxon>Dikarya</taxon>
        <taxon>Ascomycota</taxon>
        <taxon>Pezizomycotina</taxon>
        <taxon>Sordariomycetes</taxon>
        <taxon>Hypocreomycetidae</taxon>
        <taxon>Hypocreales</taxon>
        <taxon>Cordycipitaceae</taxon>
        <taxon>Zarea</taxon>
    </lineage>
</organism>
<reference evidence="1" key="1">
    <citation type="submission" date="2022-08" db="EMBL/GenBank/DDBJ databases">
        <title>Genome Sequence of Lecanicillium fungicola.</title>
        <authorList>
            <person name="Buettner E."/>
        </authorList>
    </citation>
    <scope>NUCLEOTIDE SEQUENCE</scope>
    <source>
        <strain evidence="1">Babe33</strain>
    </source>
</reference>
<comment type="caution">
    <text evidence="1">The sequence shown here is derived from an EMBL/GenBank/DDBJ whole genome shotgun (WGS) entry which is preliminary data.</text>
</comment>
<evidence type="ECO:0000313" key="1">
    <source>
        <dbReference type="EMBL" id="KAJ2972006.1"/>
    </source>
</evidence>